<proteinExistence type="predicted"/>
<keyword evidence="2" id="KW-1185">Reference proteome</keyword>
<dbReference type="InterPro" id="IPR045720">
    <property type="entry name" value="DUF6074"/>
</dbReference>
<dbReference type="RefSeq" id="WP_084409701.1">
    <property type="nucleotide sequence ID" value="NZ_FWXR01000006.1"/>
</dbReference>
<evidence type="ECO:0000313" key="1">
    <source>
        <dbReference type="EMBL" id="SMC70378.1"/>
    </source>
</evidence>
<accession>A0A1W2BDA4</accession>
<evidence type="ECO:0000313" key="2">
    <source>
        <dbReference type="Proteomes" id="UP000192656"/>
    </source>
</evidence>
<dbReference type="Proteomes" id="UP000192656">
    <property type="component" value="Unassembled WGS sequence"/>
</dbReference>
<reference evidence="1 2" key="1">
    <citation type="submission" date="2017-04" db="EMBL/GenBank/DDBJ databases">
        <authorList>
            <person name="Afonso C.L."/>
            <person name="Miller P.J."/>
            <person name="Scott M.A."/>
            <person name="Spackman E."/>
            <person name="Goraichik I."/>
            <person name="Dimitrov K.M."/>
            <person name="Suarez D.L."/>
            <person name="Swayne D.E."/>
        </authorList>
    </citation>
    <scope>NUCLEOTIDE SEQUENCE [LARGE SCALE GENOMIC DNA]</scope>
    <source>
        <strain evidence="1 2">CGMCC 1.10972</strain>
    </source>
</reference>
<sequence>MQLDLLSWRPPEVEIIPFPARNRIGLIRRTASNIFHSRTEKEAAAFRRRSLEGLERQMIRAGIAEDRVAFEVGAFWQSVEVELCRLDRGVSYSRPGGDAA</sequence>
<dbReference type="STRING" id="937218.SAMN06297251_10637"/>
<gene>
    <name evidence="1" type="ORF">SAMN06297251_10637</name>
</gene>
<protein>
    <submittedName>
        <fullName evidence="1">Uncharacterized protein</fullName>
    </submittedName>
</protein>
<name>A0A1W2BDA4_9HYPH</name>
<organism evidence="1 2">
    <name type="scientific">Fulvimarina manganoxydans</name>
    <dbReference type="NCBI Taxonomy" id="937218"/>
    <lineage>
        <taxon>Bacteria</taxon>
        <taxon>Pseudomonadati</taxon>
        <taxon>Pseudomonadota</taxon>
        <taxon>Alphaproteobacteria</taxon>
        <taxon>Hyphomicrobiales</taxon>
        <taxon>Aurantimonadaceae</taxon>
        <taxon>Fulvimarina</taxon>
    </lineage>
</organism>
<dbReference type="EMBL" id="FWXR01000006">
    <property type="protein sequence ID" value="SMC70378.1"/>
    <property type="molecule type" value="Genomic_DNA"/>
</dbReference>
<dbReference type="Pfam" id="PF19551">
    <property type="entry name" value="DUF6074"/>
    <property type="match status" value="1"/>
</dbReference>
<dbReference type="AlphaFoldDB" id="A0A1W2BDA4"/>